<evidence type="ECO:0000259" key="5">
    <source>
        <dbReference type="PROSITE" id="PS51379"/>
    </source>
</evidence>
<dbReference type="PROSITE" id="PS51379">
    <property type="entry name" value="4FE4S_FER_2"/>
    <property type="match status" value="2"/>
</dbReference>
<dbReference type="GO" id="GO:0051539">
    <property type="term" value="F:4 iron, 4 sulfur cluster binding"/>
    <property type="evidence" value="ECO:0007669"/>
    <property type="project" value="UniProtKB-KW"/>
</dbReference>
<dbReference type="Gene3D" id="3.30.70.20">
    <property type="match status" value="2"/>
</dbReference>
<accession>A0A377PZE8</accession>
<reference evidence="6 7" key="1">
    <citation type="submission" date="2018-06" db="EMBL/GenBank/DDBJ databases">
        <authorList>
            <consortium name="Pathogen Informatics"/>
            <person name="Doyle S."/>
        </authorList>
    </citation>
    <scope>NUCLEOTIDE SEQUENCE [LARGE SCALE GENOMIC DNA]</scope>
    <source>
        <strain evidence="6 7">NCTC13156</strain>
    </source>
</reference>
<name>A0A377PZE8_9HELI</name>
<evidence type="ECO:0000313" key="7">
    <source>
        <dbReference type="Proteomes" id="UP000255269"/>
    </source>
</evidence>
<keyword evidence="3" id="KW-0408">Iron</keyword>
<keyword evidence="4" id="KW-0411">Iron-sulfur</keyword>
<dbReference type="Proteomes" id="UP000255269">
    <property type="component" value="Unassembled WGS sequence"/>
</dbReference>
<sequence length="173" mass="19815">MIEKRRDFFNFLLGNGKQKKTSFFPLPPYNADRSLFEKFCMECQKYCIRACDKVCQKGILRDYNGMPTVDFDIDGCKLCGECAKECPHGVLKEDNKSNWNFVVSIDELRCLGYQKTMCYTCKEVCQGVLGNQKAIEFVGVFYPIINENCIGCGFCVRVCPTKAIIIKEKKCLE</sequence>
<evidence type="ECO:0000256" key="2">
    <source>
        <dbReference type="ARBA" id="ARBA00022723"/>
    </source>
</evidence>
<dbReference type="Pfam" id="PF00037">
    <property type="entry name" value="Fer4"/>
    <property type="match status" value="2"/>
</dbReference>
<dbReference type="InterPro" id="IPR017900">
    <property type="entry name" value="4Fe4S_Fe_S_CS"/>
</dbReference>
<dbReference type="InterPro" id="IPR050157">
    <property type="entry name" value="PSI_iron-sulfur_center"/>
</dbReference>
<proteinExistence type="predicted"/>
<dbReference type="PROSITE" id="PS00198">
    <property type="entry name" value="4FE4S_FER_1"/>
    <property type="match status" value="1"/>
</dbReference>
<dbReference type="RefSeq" id="WP_115056831.1">
    <property type="nucleotide sequence ID" value="NZ_UGJF01000001.1"/>
</dbReference>
<dbReference type="AlphaFoldDB" id="A0A377PZE8"/>
<dbReference type="GO" id="GO:0046872">
    <property type="term" value="F:metal ion binding"/>
    <property type="evidence" value="ECO:0007669"/>
    <property type="project" value="UniProtKB-KW"/>
</dbReference>
<keyword evidence="1" id="KW-0004">4Fe-4S</keyword>
<organism evidence="6 7">
    <name type="scientific">Helicobacter pullorum</name>
    <dbReference type="NCBI Taxonomy" id="35818"/>
    <lineage>
        <taxon>Bacteria</taxon>
        <taxon>Pseudomonadati</taxon>
        <taxon>Campylobacterota</taxon>
        <taxon>Epsilonproteobacteria</taxon>
        <taxon>Campylobacterales</taxon>
        <taxon>Helicobacteraceae</taxon>
        <taxon>Helicobacter</taxon>
    </lineage>
</organism>
<evidence type="ECO:0000256" key="3">
    <source>
        <dbReference type="ARBA" id="ARBA00023004"/>
    </source>
</evidence>
<feature type="domain" description="4Fe-4S ferredoxin-type" evidence="5">
    <location>
        <begin position="141"/>
        <end position="169"/>
    </location>
</feature>
<evidence type="ECO:0000256" key="1">
    <source>
        <dbReference type="ARBA" id="ARBA00022485"/>
    </source>
</evidence>
<keyword evidence="2" id="KW-0479">Metal-binding</keyword>
<protein>
    <submittedName>
        <fullName evidence="6">Ferredoxin-type protein NapF (Periplasmic nitrate reductase)</fullName>
    </submittedName>
</protein>
<evidence type="ECO:0000256" key="4">
    <source>
        <dbReference type="ARBA" id="ARBA00023014"/>
    </source>
</evidence>
<dbReference type="PANTHER" id="PTHR24960">
    <property type="entry name" value="PHOTOSYSTEM I IRON-SULFUR CENTER-RELATED"/>
    <property type="match status" value="1"/>
</dbReference>
<dbReference type="EMBL" id="UGJF01000001">
    <property type="protein sequence ID" value="STQ87879.1"/>
    <property type="molecule type" value="Genomic_DNA"/>
</dbReference>
<dbReference type="SUPFAM" id="SSF54862">
    <property type="entry name" value="4Fe-4S ferredoxins"/>
    <property type="match status" value="1"/>
</dbReference>
<feature type="domain" description="4Fe-4S ferredoxin-type" evidence="5">
    <location>
        <begin position="65"/>
        <end position="96"/>
    </location>
</feature>
<evidence type="ECO:0000313" key="6">
    <source>
        <dbReference type="EMBL" id="STQ87879.1"/>
    </source>
</evidence>
<dbReference type="InterPro" id="IPR017896">
    <property type="entry name" value="4Fe4S_Fe-S-bd"/>
</dbReference>
<dbReference type="PANTHER" id="PTHR24960:SF79">
    <property type="entry name" value="PHOTOSYSTEM I IRON-SULFUR CENTER"/>
    <property type="match status" value="1"/>
</dbReference>
<gene>
    <name evidence="6" type="ORF">NCTC13156_00700</name>
</gene>